<keyword evidence="5 7" id="KW-0472">Membrane</keyword>
<evidence type="ECO:0000256" key="1">
    <source>
        <dbReference type="ARBA" id="ARBA00004141"/>
    </source>
</evidence>
<feature type="transmembrane region" description="Helical" evidence="7">
    <location>
        <begin position="364"/>
        <end position="383"/>
    </location>
</feature>
<comment type="subcellular location">
    <subcellularLocation>
        <location evidence="1 6">Membrane</location>
        <topology evidence="1 6">Multi-pass membrane protein</topology>
    </subcellularLocation>
</comment>
<keyword evidence="10" id="KW-1185">Reference proteome</keyword>
<dbReference type="GO" id="GO:0032979">
    <property type="term" value="P:protein insertion into mitochondrial inner membrane from matrix"/>
    <property type="evidence" value="ECO:0007669"/>
    <property type="project" value="TreeGrafter"/>
</dbReference>
<comment type="caution">
    <text evidence="9">The sequence shown here is derived from an EMBL/GenBank/DDBJ whole genome shotgun (WGS) entry which is preliminary data.</text>
</comment>
<dbReference type="EMBL" id="JAACJN010000057">
    <property type="protein sequence ID" value="KAF5381514.1"/>
    <property type="molecule type" value="Genomic_DNA"/>
</dbReference>
<gene>
    <name evidence="9" type="ORF">D9757_008154</name>
</gene>
<organism evidence="9 10">
    <name type="scientific">Collybiopsis confluens</name>
    <dbReference type="NCBI Taxonomy" id="2823264"/>
    <lineage>
        <taxon>Eukaryota</taxon>
        <taxon>Fungi</taxon>
        <taxon>Dikarya</taxon>
        <taxon>Basidiomycota</taxon>
        <taxon>Agaricomycotina</taxon>
        <taxon>Agaricomycetes</taxon>
        <taxon>Agaricomycetidae</taxon>
        <taxon>Agaricales</taxon>
        <taxon>Marasmiineae</taxon>
        <taxon>Omphalotaceae</taxon>
        <taxon>Collybiopsis</taxon>
    </lineage>
</organism>
<keyword evidence="4 7" id="KW-1133">Transmembrane helix</keyword>
<reference evidence="9 10" key="1">
    <citation type="journal article" date="2020" name="ISME J.">
        <title>Uncovering the hidden diversity of litter-decomposition mechanisms in mushroom-forming fungi.</title>
        <authorList>
            <person name="Floudas D."/>
            <person name="Bentzer J."/>
            <person name="Ahren D."/>
            <person name="Johansson T."/>
            <person name="Persson P."/>
            <person name="Tunlid A."/>
        </authorList>
    </citation>
    <scope>NUCLEOTIDE SEQUENCE [LARGE SCALE GENOMIC DNA]</scope>
    <source>
        <strain evidence="9 10">CBS 406.79</strain>
    </source>
</reference>
<dbReference type="InterPro" id="IPR028055">
    <property type="entry name" value="YidC/Oxa/ALB_C"/>
</dbReference>
<evidence type="ECO:0000313" key="9">
    <source>
        <dbReference type="EMBL" id="KAF5381514.1"/>
    </source>
</evidence>
<evidence type="ECO:0000256" key="7">
    <source>
        <dbReference type="SAM" id="Phobius"/>
    </source>
</evidence>
<dbReference type="GO" id="GO:0005743">
    <property type="term" value="C:mitochondrial inner membrane"/>
    <property type="evidence" value="ECO:0007669"/>
    <property type="project" value="TreeGrafter"/>
</dbReference>
<dbReference type="PANTHER" id="PTHR12428">
    <property type="entry name" value="OXA1"/>
    <property type="match status" value="1"/>
</dbReference>
<protein>
    <recommendedName>
        <fullName evidence="8">Membrane insertase YidC/Oxa/ALB C-terminal domain-containing protein</fullName>
    </recommendedName>
</protein>
<dbReference type="CDD" id="cd20069">
    <property type="entry name" value="5TM_Oxa1-like"/>
    <property type="match status" value="1"/>
</dbReference>
<feature type="domain" description="Membrane insertase YidC/Oxa/ALB C-terminal" evidence="8">
    <location>
        <begin position="169"/>
        <end position="383"/>
    </location>
</feature>
<dbReference type="GO" id="GO:0032977">
    <property type="term" value="F:membrane insertase activity"/>
    <property type="evidence" value="ECO:0007669"/>
    <property type="project" value="InterPro"/>
</dbReference>
<name>A0A8H5HE02_9AGAR</name>
<comment type="similarity">
    <text evidence="2 6">Belongs to the OXA1/ALB3/YidC family.</text>
</comment>
<dbReference type="AlphaFoldDB" id="A0A8H5HE02"/>
<dbReference type="OrthoDB" id="2148490at2759"/>
<dbReference type="InterPro" id="IPR001708">
    <property type="entry name" value="YidC/ALB3/OXA1/COX18"/>
</dbReference>
<evidence type="ECO:0000256" key="2">
    <source>
        <dbReference type="ARBA" id="ARBA00009877"/>
    </source>
</evidence>
<accession>A0A8H5HE02</accession>
<evidence type="ECO:0000313" key="10">
    <source>
        <dbReference type="Proteomes" id="UP000518752"/>
    </source>
</evidence>
<dbReference type="Proteomes" id="UP000518752">
    <property type="component" value="Unassembled WGS sequence"/>
</dbReference>
<dbReference type="Pfam" id="PF02096">
    <property type="entry name" value="60KD_IMP"/>
    <property type="match status" value="1"/>
</dbReference>
<evidence type="ECO:0000256" key="5">
    <source>
        <dbReference type="ARBA" id="ARBA00023136"/>
    </source>
</evidence>
<evidence type="ECO:0000259" key="8">
    <source>
        <dbReference type="Pfam" id="PF02096"/>
    </source>
</evidence>
<keyword evidence="3 6" id="KW-0812">Transmembrane</keyword>
<evidence type="ECO:0000256" key="3">
    <source>
        <dbReference type="ARBA" id="ARBA00022692"/>
    </source>
</evidence>
<dbReference type="PANTHER" id="PTHR12428:SF65">
    <property type="entry name" value="CYTOCHROME C OXIDASE ASSEMBLY PROTEIN COX18, MITOCHONDRIAL"/>
    <property type="match status" value="1"/>
</dbReference>
<proteinExistence type="inferred from homology"/>
<evidence type="ECO:0000256" key="4">
    <source>
        <dbReference type="ARBA" id="ARBA00022989"/>
    </source>
</evidence>
<sequence>MALARLGLNCLKSSSRVRYGTFVVSSVLYFNFAELTNYDQYTSRILEPRSSSFPTRSFSIWPKNASAPAASIAKDEQPPQLSTSLPEGVDPYPTIDLAPEPVSASASDALTSASDSLTTASPAASESFSSAISALQYGDLSSLGLISYTPVGLIRSSFELINVSLSLPWLQTLILGTLLWRLFLLPFTIKSLHFSSRMALIQPQSKQIMSQMSSAQKNGDLVQMKKLQNDLSGLYKTVGIKSPLQGLVGPLVQLPVAIGMFLAVKGLCEYPLPQMTIPQFSVGAAAESLSSSSSILAQYLPDLTVADPTGILAPAFAITMFWQMTVTARDMDMSSQPAMAHVMNLMRFPGAPVFAIFMSTLPSGLVVSIITASLATGVQSLVLRIPAVRRYFGILPLPTTTGTETGAGAVDNQRKGLPSFMETFRWIKGWWKRQLEDAKRKAMEVEEQRKRSDSGRRRL</sequence>
<evidence type="ECO:0000256" key="6">
    <source>
        <dbReference type="RuleBase" id="RU003945"/>
    </source>
</evidence>